<feature type="compositionally biased region" description="Polar residues" evidence="1">
    <location>
        <begin position="139"/>
        <end position="149"/>
    </location>
</feature>
<protein>
    <submittedName>
        <fullName evidence="2">Uncharacterized protein</fullName>
    </submittedName>
</protein>
<gene>
    <name evidence="2" type="ORF">B0T18DRAFT_420297</name>
</gene>
<accession>A0AA40K0K7</accession>
<evidence type="ECO:0000313" key="3">
    <source>
        <dbReference type="Proteomes" id="UP001172155"/>
    </source>
</evidence>
<sequence>MMEHRRGITLQQVAIKLRQVMEINIKQLFEERRSPDLVGSKLLYLSTWRDCLNLCNPDGVPNFPLAKELESESADQSADQSVCLRTPSTEDRAYHDRQILEERQHAAKQEWQVIKRKIVEDIPPPVGTQIPGHKIPKPSANQPRPSTTLAFPAVAKPQDNYVPNPSANQPAASTSLPSPTVTKPQSNDTPKPSINKAGVSSKTSSPPVVTKPPGTDTPQQNPINQPSPHNTRSPWPFGIPFAFGGMAG</sequence>
<evidence type="ECO:0000256" key="1">
    <source>
        <dbReference type="SAM" id="MobiDB-lite"/>
    </source>
</evidence>
<feature type="compositionally biased region" description="Polar residues" evidence="1">
    <location>
        <begin position="216"/>
        <end position="233"/>
    </location>
</feature>
<feature type="region of interest" description="Disordered" evidence="1">
    <location>
        <begin position="122"/>
        <end position="248"/>
    </location>
</feature>
<dbReference type="Proteomes" id="UP001172155">
    <property type="component" value="Unassembled WGS sequence"/>
</dbReference>
<reference evidence="2" key="1">
    <citation type="submission" date="2023-06" db="EMBL/GenBank/DDBJ databases">
        <title>Genome-scale phylogeny and comparative genomics of the fungal order Sordariales.</title>
        <authorList>
            <consortium name="Lawrence Berkeley National Laboratory"/>
            <person name="Hensen N."/>
            <person name="Bonometti L."/>
            <person name="Westerberg I."/>
            <person name="Brannstrom I.O."/>
            <person name="Guillou S."/>
            <person name="Cros-Aarteil S."/>
            <person name="Calhoun S."/>
            <person name="Haridas S."/>
            <person name="Kuo A."/>
            <person name="Mondo S."/>
            <person name="Pangilinan J."/>
            <person name="Riley R."/>
            <person name="LaButti K."/>
            <person name="Andreopoulos B."/>
            <person name="Lipzen A."/>
            <person name="Chen C."/>
            <person name="Yanf M."/>
            <person name="Daum C."/>
            <person name="Ng V."/>
            <person name="Clum A."/>
            <person name="Steindorff A."/>
            <person name="Ohm R."/>
            <person name="Martin F."/>
            <person name="Silar P."/>
            <person name="Natvig D."/>
            <person name="Lalanne C."/>
            <person name="Gautier V."/>
            <person name="Ament-velasquez S.L."/>
            <person name="Kruys A."/>
            <person name="Hutchinson M.I."/>
            <person name="Powell A.J."/>
            <person name="Barry K."/>
            <person name="Miller A.N."/>
            <person name="Grigoriev I.V."/>
            <person name="Debuchy R."/>
            <person name="Gladieux P."/>
            <person name="Thoren M.H."/>
            <person name="Johannesson H."/>
        </authorList>
    </citation>
    <scope>NUCLEOTIDE SEQUENCE</scope>
    <source>
        <strain evidence="2">SMH3187-1</strain>
    </source>
</reference>
<feature type="compositionally biased region" description="Low complexity" evidence="1">
    <location>
        <begin position="198"/>
        <end position="214"/>
    </location>
</feature>
<keyword evidence="3" id="KW-1185">Reference proteome</keyword>
<name>A0AA40K0K7_9PEZI</name>
<comment type="caution">
    <text evidence="2">The sequence shown here is derived from an EMBL/GenBank/DDBJ whole genome shotgun (WGS) entry which is preliminary data.</text>
</comment>
<proteinExistence type="predicted"/>
<feature type="compositionally biased region" description="Polar residues" evidence="1">
    <location>
        <begin position="161"/>
        <end position="192"/>
    </location>
</feature>
<dbReference type="EMBL" id="JAUKUD010000006">
    <property type="protein sequence ID" value="KAK0741523.1"/>
    <property type="molecule type" value="Genomic_DNA"/>
</dbReference>
<evidence type="ECO:0000313" key="2">
    <source>
        <dbReference type="EMBL" id="KAK0741523.1"/>
    </source>
</evidence>
<organism evidence="2 3">
    <name type="scientific">Schizothecium vesticola</name>
    <dbReference type="NCBI Taxonomy" id="314040"/>
    <lineage>
        <taxon>Eukaryota</taxon>
        <taxon>Fungi</taxon>
        <taxon>Dikarya</taxon>
        <taxon>Ascomycota</taxon>
        <taxon>Pezizomycotina</taxon>
        <taxon>Sordariomycetes</taxon>
        <taxon>Sordariomycetidae</taxon>
        <taxon>Sordariales</taxon>
        <taxon>Schizotheciaceae</taxon>
        <taxon>Schizothecium</taxon>
    </lineage>
</organism>
<dbReference type="AlphaFoldDB" id="A0AA40K0K7"/>